<feature type="domain" description="AMP-dependent synthetase/ligase" evidence="2">
    <location>
        <begin position="26"/>
        <end position="380"/>
    </location>
</feature>
<reference evidence="4" key="2">
    <citation type="submission" date="2020-09" db="EMBL/GenBank/DDBJ databases">
        <authorList>
            <person name="Sun Q."/>
            <person name="Zhou Y."/>
        </authorList>
    </citation>
    <scope>NUCLEOTIDE SEQUENCE</scope>
    <source>
        <strain evidence="4">CGMCC 4.3508</strain>
    </source>
</reference>
<dbReference type="GO" id="GO:0003824">
    <property type="term" value="F:catalytic activity"/>
    <property type="evidence" value="ECO:0007669"/>
    <property type="project" value="InterPro"/>
</dbReference>
<dbReference type="Gene3D" id="3.40.50.12780">
    <property type="entry name" value="N-terminal domain of ligase-like"/>
    <property type="match status" value="2"/>
</dbReference>
<organism evidence="4 5">
    <name type="scientific">Nocardia jinanensis</name>
    <dbReference type="NCBI Taxonomy" id="382504"/>
    <lineage>
        <taxon>Bacteria</taxon>
        <taxon>Bacillati</taxon>
        <taxon>Actinomycetota</taxon>
        <taxon>Actinomycetes</taxon>
        <taxon>Mycobacteriales</taxon>
        <taxon>Nocardiaceae</taxon>
        <taxon>Nocardia</taxon>
    </lineage>
</organism>
<name>A0A917VYM3_9NOCA</name>
<evidence type="ECO:0000313" key="4">
    <source>
        <dbReference type="EMBL" id="GGL39227.1"/>
    </source>
</evidence>
<dbReference type="InterPro" id="IPR045851">
    <property type="entry name" value="AMP-bd_C_sf"/>
</dbReference>
<feature type="compositionally biased region" description="Pro residues" evidence="1">
    <location>
        <begin position="2162"/>
        <end position="2172"/>
    </location>
</feature>
<evidence type="ECO:0000259" key="2">
    <source>
        <dbReference type="Pfam" id="PF00501"/>
    </source>
</evidence>
<evidence type="ECO:0000259" key="3">
    <source>
        <dbReference type="Pfam" id="PF00668"/>
    </source>
</evidence>
<dbReference type="Gene3D" id="3.40.50.980">
    <property type="match status" value="2"/>
</dbReference>
<dbReference type="SUPFAM" id="SSF56801">
    <property type="entry name" value="Acetyl-CoA synthetase-like"/>
    <property type="match status" value="3"/>
</dbReference>
<dbReference type="InterPro" id="IPR042099">
    <property type="entry name" value="ANL_N_sf"/>
</dbReference>
<dbReference type="GO" id="GO:0005737">
    <property type="term" value="C:cytoplasm"/>
    <property type="evidence" value="ECO:0007669"/>
    <property type="project" value="TreeGrafter"/>
</dbReference>
<dbReference type="GO" id="GO:0044550">
    <property type="term" value="P:secondary metabolite biosynthetic process"/>
    <property type="evidence" value="ECO:0007669"/>
    <property type="project" value="TreeGrafter"/>
</dbReference>
<keyword evidence="5" id="KW-1185">Reference proteome</keyword>
<accession>A0A917VYM3</accession>
<dbReference type="Gene3D" id="2.30.38.10">
    <property type="entry name" value="Luciferase, Domain 3"/>
    <property type="match status" value="1"/>
</dbReference>
<dbReference type="Pfam" id="PF00501">
    <property type="entry name" value="AMP-binding"/>
    <property type="match status" value="3"/>
</dbReference>
<dbReference type="SUPFAM" id="SSF52777">
    <property type="entry name" value="CoA-dependent acyltransferases"/>
    <property type="match status" value="4"/>
</dbReference>
<dbReference type="InterPro" id="IPR023213">
    <property type="entry name" value="CAT-like_dom_sf"/>
</dbReference>
<feature type="compositionally biased region" description="Low complexity" evidence="1">
    <location>
        <begin position="2252"/>
        <end position="2287"/>
    </location>
</feature>
<feature type="domain" description="AMP-dependent synthetase/ligase" evidence="2">
    <location>
        <begin position="1160"/>
        <end position="1516"/>
    </location>
</feature>
<sequence>MTRPVRTRPNRTRRPRVTTLPQLIANAVETNPDGAALVLADGTGPLEQVSYADLDAWSSRLARSLMARGIGPEDLVAVAIPRSLDAVLAVWAVAKTGAGFVPIDPAYPPNWIAHLLVDIGAVYGLAVSWVRNELPDEIEWLQVDTVGAARALEQFSAEPVTYADRIRPLRAEHPAYVSYASDGESSPDGVVVTQAGLSGLCSEQQGRYRVEPEDRTLNFAPLPSDSSVLELLLALGGAATMVVVSPLVSTADELTELLRRTGVTHAYLTPDALQVIDPAGLDELGIVITGRRPCPPELVSRWAIPVGEGSTRVLYQGYGPAESTVMTSISTALAPGMPATIGAPIRGVTAHILDEQLAQVPDGAVGELYLGGPQLARGYHRRPGLTAQLLIADPYADDGSRLFRTGDLVCRTGGGEGEMEYVGRIELPATQPVPPDVALWRAGTADTPAEELVAESAAVPAEPPADFEQSLPIRETPAEQPGPTATEPERPAGDDTFGGYALSPQESGRPDAVAGLPARPVTNSRLASEQRDMELPGRGYLEMPDRQQPLGGRGGRTAEPPPAPPAPAAAEPEARRSREPAADAWLSGGYQLPSPGDSQTTRGGSLPPVGGDALAFYENTPKSPESPGAVNRAPRPAVRPEESHASDFPFGARETNSPSPLWPRPGGPVAGADESPVPDPAPSEHTAAVQRPESIPLSPGQLRLWERNRFTPEEGSDTVTAAMTLTGTLDAAAMQAAVADVVDRHETLRTVYPEVGGVPHQVVLPREQAVPEVVAEPVGPAELAGWLAALSQTDFDAADPEQVPVRFALAETGPREHVVAVVVHRILADEVSAGLLLRDLLRAFLGRRNRSRPLWQPLSVQYLDYFLRRRAELGEVTEPDSLAARRLVFWREYLAGLPPRLEIPAAAPRSGATGYGVHGFEIGTRTHRRIADIARRGEVSEFIVVRAAFAVLLARSAAVTDIVLGSSVRGHDERELDDAIGPYANTVVLRTRIDPAESFLDLVARVAESDRAAFAHADLPFEILDAAIGAGAPLFDMAISLRHNDIPRLEMPSLATEPIDTASASAECLLRLVIDPHRAPDGSPDGIAAAFHYAADRFDATAVAEIARRLQRVLTVAGGDPDGPVGDIDLLSRADLDRLLVVWNDTRYPVAPDLLLDGYRRTVATRPDTVAVADAESELTYQAFDARVNRVARRLVAAGVGTETPVGIAIRNSPDLLVAIYAVLTAGGACLPLDPDDPAGWNARVMDTADPACVLVGRADEQRLAAAASKTTGPQRTIPTLVIDADDLAEYSADPVRPEELLRPVRPGNAAYLLCASVSPDGPELAVLSHSAINNQVTLMLAQHPMGFTDVYLQQNPPTLDTSLWGTFLPLRAGAELALAPAGTRDPERIAETIAARAVTVTDFGPDELAAFAGHADPGPVRSLREVFVTGGPLAPDTAATVRQRCGARAQNLYGACEIAVSATSWPAAGSAERSVPIGLPQWNTRVYVLDSRLRPVPPGVPGELYLAGDQLARGYAGRPGATADRFVANPFGYGQRMYRTGDMVLWHEATATTPQRLDHLGRTDDQFGYRGHRVRPAAIAAALRALPGIAEAAVLTRSTGPAVSSAARPGARLVAYVVPEQAGIEPDLTATRAALARTISVQSVPAAFRAVERIPLTGTGEPDRTQLPDPDSVAPLPPDPGPWAGDIPAGPTAAVDAGESAPPADPAMAATSSTGISSSAPVESFAGIAAEAAGEIPATPTAARLLDNPVPGVEIRSVVLDLPADQPLSRTEAAVRSLVARHPMLSARLDPGDRPLILRIPPRDQRGERQYWWLGPESGENTVATDDVVQAAADALDPASGRNIHFVVTGTEPERRLVVVANGLAVDDRSWRIVVDELVAGWTATELGAAAPESKLPQLAHALDARARSIELLDESGWWRRNLAGAQIATPLGTADLRPRRRVSLAITAEGTSAVTVAADAYQATVPEVLLTAVAIALRTGEQGRVARAIGSLVRCVADARSFTSGTGDLVGGFATEFPLSVRILDIDTAEALVGGPAAGAALEQIRDLYRSVPDGGAGYALLRYLNPETTAEFAAAESGRFTLRYRDLRPARVHTDGPADGVPLVLTVDSTDDGLLCRFDYATEMFASEDVKTFAEHWVRALGGLAEHGLRPGIGRAEPAPAPAPEPEPVPDAEVTSLLRPVTDLPGAAEPAPERGALPRRSSAGDSHSDVAGSVPGTSPGRGSAGGSLPDAAGSASGALPQRGAAGDRLPGATGAPAAGGLPQRRSWSAESAPATESEAGASASTGLPQRGPTDPAGSPAEPDARARPEARSLPSHGTTAPAAALGELEVNSLATPSLPQRHPRPETHPAPVSDPGPVSLPQRRPQPESHSAPVPAAEEPSASGGVLPRRRPRYDGGSAADPVPAEGPGIPASRPRAGGEGGSISEPPATAERSPAELPRHRFGTSGVTEPAGTDAESAEAPAATPGVLPQRRSRLDSGSAAEPSPQAADPSPVSLPQRRSRLGEQRDTEPPATTSEPADPLPRRDPAPPVAATGLGSDSVAPGLPRREPRPTAEADDPADLVRDPSPVPLPPRGTRGETDPEPVAESMPAALPRRRPKPLRDETASDGPRDWTLKRSQPAVPPEPELTADPEPTTLLRPIPDVETTAYMSPVVDVGSRDDQSTLLSLFDEQVTRTPAVPAVRQGARVLSYSELDRKSRALAAELIRFGVGAQTAVAVAMRPGIDLVVAVCAILRAGGAYVPVDPGRPAGELDELLATAAPICVLSTSDEGVTTGTGISVVAIDLLYLDLPTDPAADPFVVADDLADIRYVPGGVAGVTSTHRQLVERLRRAQRSHPYDSADLVLHAAPTVADITLWELFRPLHHGAQILMPDHPGRAADLSRSIAANRVTIVHVVPSLLDRFLDSVTDGGGRAAHPSLRRLVVDGAALPPGGVERFMTLLPGAELVIWYGHNETGVITVGSVGGRPVTNDRVHLLDEQLRPVPPGTVGEMYIGGPQLARGYHAAAGETAARFVATGGGKRLYRTGDLVRRRDGVLEYVGRVERVGGSLMSGSRRAGHD</sequence>
<dbReference type="PANTHER" id="PTHR45527">
    <property type="entry name" value="NONRIBOSOMAL PEPTIDE SYNTHETASE"/>
    <property type="match status" value="1"/>
</dbReference>
<protein>
    <recommendedName>
        <fullName evidence="6">Phenyloxazoline synthase MbtB</fullName>
    </recommendedName>
</protein>
<feature type="compositionally biased region" description="Low complexity" evidence="1">
    <location>
        <begin position="2187"/>
        <end position="2202"/>
    </location>
</feature>
<evidence type="ECO:0000313" key="5">
    <source>
        <dbReference type="Proteomes" id="UP000638263"/>
    </source>
</evidence>
<evidence type="ECO:0000256" key="1">
    <source>
        <dbReference type="SAM" id="MobiDB-lite"/>
    </source>
</evidence>
<feature type="region of interest" description="Disordered" evidence="1">
    <location>
        <begin position="475"/>
        <end position="701"/>
    </location>
</feature>
<reference evidence="4" key="1">
    <citation type="journal article" date="2014" name="Int. J. Syst. Evol. Microbiol.">
        <title>Complete genome sequence of Corynebacterium casei LMG S-19264T (=DSM 44701T), isolated from a smear-ripened cheese.</title>
        <authorList>
            <consortium name="US DOE Joint Genome Institute (JGI-PGF)"/>
            <person name="Walter F."/>
            <person name="Albersmeier A."/>
            <person name="Kalinowski J."/>
            <person name="Ruckert C."/>
        </authorList>
    </citation>
    <scope>NUCLEOTIDE SEQUENCE</scope>
    <source>
        <strain evidence="4">CGMCC 4.3508</strain>
    </source>
</reference>
<dbReference type="InterPro" id="IPR001242">
    <property type="entry name" value="Condensation_dom"/>
</dbReference>
<dbReference type="Pfam" id="PF00668">
    <property type="entry name" value="Condensation"/>
    <property type="match status" value="2"/>
</dbReference>
<feature type="region of interest" description="Disordered" evidence="1">
    <location>
        <begin position="2186"/>
        <end position="2640"/>
    </location>
</feature>
<dbReference type="EMBL" id="BMMH01000023">
    <property type="protein sequence ID" value="GGL39227.1"/>
    <property type="molecule type" value="Genomic_DNA"/>
</dbReference>
<dbReference type="InterPro" id="IPR000873">
    <property type="entry name" value="AMP-dep_synth/lig_dom"/>
</dbReference>
<evidence type="ECO:0008006" key="6">
    <source>
        <dbReference type="Google" id="ProtNLM"/>
    </source>
</evidence>
<feature type="compositionally biased region" description="Low complexity" evidence="1">
    <location>
        <begin position="1708"/>
        <end position="1720"/>
    </location>
</feature>
<dbReference type="GO" id="GO:0008610">
    <property type="term" value="P:lipid biosynthetic process"/>
    <property type="evidence" value="ECO:0007669"/>
    <property type="project" value="UniProtKB-ARBA"/>
</dbReference>
<dbReference type="PANTHER" id="PTHR45527:SF1">
    <property type="entry name" value="FATTY ACID SYNTHASE"/>
    <property type="match status" value="1"/>
</dbReference>
<feature type="compositionally biased region" description="Basic and acidic residues" evidence="1">
    <location>
        <begin position="2603"/>
        <end position="2618"/>
    </location>
</feature>
<dbReference type="GO" id="GO:0031177">
    <property type="term" value="F:phosphopantetheine binding"/>
    <property type="evidence" value="ECO:0007669"/>
    <property type="project" value="TreeGrafter"/>
</dbReference>
<dbReference type="Gene3D" id="3.30.559.30">
    <property type="entry name" value="Nonribosomal peptide synthetase, condensation domain"/>
    <property type="match status" value="2"/>
</dbReference>
<dbReference type="GO" id="GO:0043041">
    <property type="term" value="P:amino acid activation for nonribosomal peptide biosynthetic process"/>
    <property type="evidence" value="ECO:0007669"/>
    <property type="project" value="TreeGrafter"/>
</dbReference>
<dbReference type="Proteomes" id="UP000638263">
    <property type="component" value="Unassembled WGS sequence"/>
</dbReference>
<feature type="domain" description="AMP-dependent synthetase/ligase" evidence="2">
    <location>
        <begin position="2672"/>
        <end position="3006"/>
    </location>
</feature>
<feature type="compositionally biased region" description="Basic and acidic residues" evidence="1">
    <location>
        <begin position="572"/>
        <end position="581"/>
    </location>
</feature>
<gene>
    <name evidence="4" type="ORF">GCM10011588_62400</name>
</gene>
<comment type="caution">
    <text evidence="4">The sequence shown here is derived from an EMBL/GenBank/DDBJ whole genome shotgun (WGS) entry which is preliminary data.</text>
</comment>
<feature type="region of interest" description="Disordered" evidence="1">
    <location>
        <begin position="2154"/>
        <end position="2174"/>
    </location>
</feature>
<dbReference type="Gene3D" id="3.30.559.10">
    <property type="entry name" value="Chloramphenicol acetyltransferase-like domain"/>
    <property type="match status" value="2"/>
</dbReference>
<feature type="region of interest" description="Disordered" evidence="1">
    <location>
        <begin position="1655"/>
        <end position="1720"/>
    </location>
</feature>
<feature type="domain" description="Condensation" evidence="3">
    <location>
        <begin position="694"/>
        <end position="1139"/>
    </location>
</feature>
<feature type="domain" description="Condensation" evidence="3">
    <location>
        <begin position="1772"/>
        <end position="2151"/>
    </location>
</feature>
<feature type="compositionally biased region" description="Low complexity" evidence="1">
    <location>
        <begin position="2371"/>
        <end position="2386"/>
    </location>
</feature>
<dbReference type="Gene3D" id="3.30.300.30">
    <property type="match status" value="1"/>
</dbReference>
<proteinExistence type="predicted"/>